<dbReference type="InterPro" id="IPR018649">
    <property type="entry name" value="SHOCT"/>
</dbReference>
<evidence type="ECO:0000259" key="1">
    <source>
        <dbReference type="Pfam" id="PF09851"/>
    </source>
</evidence>
<gene>
    <name evidence="2" type="ORF">CH376_22980</name>
</gene>
<sequence length="170" mass="18367">ISEVVLKTGVPITQISQHLEEASAAGKTKTQPDFQKYGLEVVDFFIQSINFDQNDPNFQKIQKVLTDKFEIETMGNMYQQKRMLDIGEAAANNPGGAAGEGMSAGMGLGMGMNMAGMMSNMMNQNQNQAGAKPAGEDAATRIGKLKSLLDGGLITQEEFDTKKKDILNSI</sequence>
<dbReference type="PANTHER" id="PTHR37826:SF2">
    <property type="entry name" value="ZINC-RIBBON DOMAIN-CONTAINING PROTEIN"/>
    <property type="match status" value="1"/>
</dbReference>
<accession>A0ABX4NRX4</accession>
<dbReference type="PANTHER" id="PTHR37826">
    <property type="entry name" value="FLOTILLIN BAND_7_5 DOMAIN PROTEIN"/>
    <property type="match status" value="1"/>
</dbReference>
<proteinExistence type="predicted"/>
<feature type="domain" description="SHOCT" evidence="1">
    <location>
        <begin position="141"/>
        <end position="167"/>
    </location>
</feature>
<feature type="non-terminal residue" evidence="2">
    <location>
        <position position="1"/>
    </location>
</feature>
<dbReference type="RefSeq" id="WP_207769155.1">
    <property type="nucleotide sequence ID" value="NZ_NPDU01000115.1"/>
</dbReference>
<organism evidence="2 3">
    <name type="scientific">Leptospira adleri</name>
    <dbReference type="NCBI Taxonomy" id="2023186"/>
    <lineage>
        <taxon>Bacteria</taxon>
        <taxon>Pseudomonadati</taxon>
        <taxon>Spirochaetota</taxon>
        <taxon>Spirochaetia</taxon>
        <taxon>Leptospirales</taxon>
        <taxon>Leptospiraceae</taxon>
        <taxon>Leptospira</taxon>
    </lineage>
</organism>
<comment type="caution">
    <text evidence="2">The sequence shown here is derived from an EMBL/GenBank/DDBJ whole genome shotgun (WGS) entry which is preliminary data.</text>
</comment>
<reference evidence="2 3" key="1">
    <citation type="submission" date="2017-07" db="EMBL/GenBank/DDBJ databases">
        <title>Leptospira spp. isolated from tropical soils.</title>
        <authorList>
            <person name="Thibeaux R."/>
            <person name="Iraola G."/>
            <person name="Ferres I."/>
            <person name="Bierque E."/>
            <person name="Girault D."/>
            <person name="Soupe-Gilbert M.-E."/>
            <person name="Picardeau M."/>
            <person name="Goarant C."/>
        </authorList>
    </citation>
    <scope>NUCLEOTIDE SEQUENCE [LARGE SCALE GENOMIC DNA]</scope>
    <source>
        <strain evidence="2 3">FH2-B-D1</strain>
    </source>
</reference>
<dbReference type="Proteomes" id="UP000232149">
    <property type="component" value="Unassembled WGS sequence"/>
</dbReference>
<keyword evidence="3" id="KW-1185">Reference proteome</keyword>
<protein>
    <recommendedName>
        <fullName evidence="1">SHOCT domain-containing protein</fullName>
    </recommendedName>
</protein>
<dbReference type="Pfam" id="PF09851">
    <property type="entry name" value="SHOCT"/>
    <property type="match status" value="1"/>
</dbReference>
<name>A0ABX4NRX4_9LEPT</name>
<dbReference type="EMBL" id="NPDU01000115">
    <property type="protein sequence ID" value="PJZ59584.1"/>
    <property type="molecule type" value="Genomic_DNA"/>
</dbReference>
<evidence type="ECO:0000313" key="2">
    <source>
        <dbReference type="EMBL" id="PJZ59584.1"/>
    </source>
</evidence>
<evidence type="ECO:0000313" key="3">
    <source>
        <dbReference type="Proteomes" id="UP000232149"/>
    </source>
</evidence>